<protein>
    <submittedName>
        <fullName evidence="1">Uncharacterized protein</fullName>
    </submittedName>
</protein>
<reference evidence="1 2" key="1">
    <citation type="journal article" date="2008" name="J. Bacteriol.">
        <title>The genome of Heliobacterium modesticaldum, a phototrophic representative of the Firmicutes containing the simplest photosynthetic apparatus.</title>
        <authorList>
            <person name="Sattley W.M."/>
            <person name="Madigan M.T."/>
            <person name="Swingley W.D."/>
            <person name="Cheung P.C."/>
            <person name="Clocksin K.M."/>
            <person name="Conrad A.L."/>
            <person name="Dejesa L.C."/>
            <person name="Honchak B.M."/>
            <person name="Jung D.O."/>
            <person name="Karbach L.E."/>
            <person name="Kurdoglu A."/>
            <person name="Lahiri S."/>
            <person name="Mastrian S.D."/>
            <person name="Page L.E."/>
            <person name="Taylor H.L."/>
            <person name="Wang Z.T."/>
            <person name="Raymond J."/>
            <person name="Chen M."/>
            <person name="Blankenship R.E."/>
            <person name="Touchman J.W."/>
        </authorList>
    </citation>
    <scope>NUCLEOTIDE SEQUENCE [LARGE SCALE GENOMIC DNA]</scope>
    <source>
        <strain evidence="2">ATCC 51547 / Ice1</strain>
    </source>
</reference>
<keyword evidence="2" id="KW-1185">Reference proteome</keyword>
<evidence type="ECO:0000313" key="2">
    <source>
        <dbReference type="Proteomes" id="UP000008550"/>
    </source>
</evidence>
<organism evidence="1 2">
    <name type="scientific">Heliobacterium modesticaldum (strain ATCC 51547 / Ice1)</name>
    <dbReference type="NCBI Taxonomy" id="498761"/>
    <lineage>
        <taxon>Bacteria</taxon>
        <taxon>Bacillati</taxon>
        <taxon>Bacillota</taxon>
        <taxon>Clostridia</taxon>
        <taxon>Eubacteriales</taxon>
        <taxon>Heliobacteriaceae</taxon>
        <taxon>Heliomicrobium</taxon>
    </lineage>
</organism>
<dbReference type="EMBL" id="CP000930">
    <property type="protein sequence ID" value="ABZ85028.1"/>
    <property type="molecule type" value="Genomic_DNA"/>
</dbReference>
<dbReference type="HOGENOM" id="CLU_2935188_0_0_9"/>
<dbReference type="STRING" id="498761.HM1_2478"/>
<accession>B0TAH8</accession>
<sequence length="60" mass="6668">MIRYANKTDGSFGLTAVFCVSGNEFCGGKTRWGYGFSLSVPRQKKKRLGRLGKMTGLFRS</sequence>
<dbReference type="KEGG" id="hmo:HM1_2478"/>
<dbReference type="Proteomes" id="UP000008550">
    <property type="component" value="Chromosome"/>
</dbReference>
<proteinExistence type="predicted"/>
<name>B0TAH8_HELMI</name>
<dbReference type="AlphaFoldDB" id="B0TAH8"/>
<evidence type="ECO:0000313" key="1">
    <source>
        <dbReference type="EMBL" id="ABZ85028.1"/>
    </source>
</evidence>
<gene>
    <name evidence="1" type="ORF">HM1_2478</name>
</gene>